<keyword evidence="4" id="KW-0812">Transmembrane</keyword>
<evidence type="ECO:0000256" key="1">
    <source>
        <dbReference type="ARBA" id="ARBA00004141"/>
    </source>
</evidence>
<dbReference type="GO" id="GO:0016020">
    <property type="term" value="C:membrane"/>
    <property type="evidence" value="ECO:0007669"/>
    <property type="project" value="UniProtKB-SubCell"/>
</dbReference>
<dbReference type="EMBL" id="PDLN01000024">
    <property type="protein sequence ID" value="RDW56931.1"/>
    <property type="molecule type" value="Genomic_DNA"/>
</dbReference>
<feature type="transmembrane region" description="Helical" evidence="4">
    <location>
        <begin position="212"/>
        <end position="234"/>
    </location>
</feature>
<accession>A0A3D8Q530</accession>
<feature type="transmembrane region" description="Helical" evidence="4">
    <location>
        <begin position="94"/>
        <end position="113"/>
    </location>
</feature>
<dbReference type="SUPFAM" id="SSF103473">
    <property type="entry name" value="MFS general substrate transporter"/>
    <property type="match status" value="1"/>
</dbReference>
<dbReference type="Proteomes" id="UP000256328">
    <property type="component" value="Unassembled WGS sequence"/>
</dbReference>
<comment type="subcellular location">
    <subcellularLocation>
        <location evidence="1">Membrane</location>
        <topology evidence="1">Multi-pass membrane protein</topology>
    </subcellularLocation>
</comment>
<feature type="transmembrane region" description="Helical" evidence="4">
    <location>
        <begin position="145"/>
        <end position="167"/>
    </location>
</feature>
<feature type="transmembrane region" description="Helical" evidence="4">
    <location>
        <begin position="51"/>
        <end position="74"/>
    </location>
</feature>
<feature type="transmembrane region" description="Helical" evidence="4">
    <location>
        <begin position="290"/>
        <end position="309"/>
    </location>
</feature>
<protein>
    <recommendedName>
        <fullName evidence="7">Major facilitator superfamily (MFS) profile domain-containing protein</fullName>
    </recommendedName>
</protein>
<gene>
    <name evidence="5" type="ORF">BP5796_12998</name>
</gene>
<keyword evidence="4" id="KW-1133">Transmembrane helix</keyword>
<dbReference type="AlphaFoldDB" id="A0A3D8Q530"/>
<evidence type="ECO:0008006" key="7">
    <source>
        <dbReference type="Google" id="ProtNLM"/>
    </source>
</evidence>
<feature type="transmembrane region" description="Helical" evidence="4">
    <location>
        <begin position="120"/>
        <end position="139"/>
    </location>
</feature>
<organism evidence="5 6">
    <name type="scientific">Coleophoma crateriformis</name>
    <dbReference type="NCBI Taxonomy" id="565419"/>
    <lineage>
        <taxon>Eukaryota</taxon>
        <taxon>Fungi</taxon>
        <taxon>Dikarya</taxon>
        <taxon>Ascomycota</taxon>
        <taxon>Pezizomycotina</taxon>
        <taxon>Leotiomycetes</taxon>
        <taxon>Helotiales</taxon>
        <taxon>Dermateaceae</taxon>
        <taxon>Coleophoma</taxon>
    </lineage>
</organism>
<evidence type="ECO:0000256" key="2">
    <source>
        <dbReference type="ARBA" id="ARBA00006727"/>
    </source>
</evidence>
<dbReference type="OrthoDB" id="6509908at2759"/>
<dbReference type="InterPro" id="IPR050327">
    <property type="entry name" value="Proton-linked_MCT"/>
</dbReference>
<evidence type="ECO:0000256" key="3">
    <source>
        <dbReference type="SAM" id="MobiDB-lite"/>
    </source>
</evidence>
<feature type="compositionally biased region" description="Basic and acidic residues" evidence="3">
    <location>
        <begin position="16"/>
        <end position="30"/>
    </location>
</feature>
<sequence length="446" mass="48033">MTEKNQIADMPNGTSERADHSPTLAEKAEEGTTIAAPPAQSSNQNRVDGGLMAWIQVVAGWSIFFNTWGILNTFGIFQTYYESGALFSETSSNIAWIGSIQALTLVTVGLVSGPLYDRGYFSALMLVGSFMMVFSFMMLSICHTFWEALLAQGFCFGIGAGLVYVPTLAVLPTYFSKKLGLAVGIAASGSSLGGVIYPIVFYNLINSVGFGWAVRTIGFIMLGTLLLPVCLMRVRIKPARPRAFLDWSAFTDWPFAFFTFSTMIGFLGLYVVMFFVSYFAEATGVASDKMAFYLVPFLNASSVFGRTIPNYISDRTGPFNLFGPAAIICGILAFCLIAVTSLGGVVAITVLYGFFSGVYIALPSVCFVRLTADKTKIGTRIGMGYAFTSLAVLAGGPGGGGVLGTGVVELHWNSLWIYGAITTLTSGVMLIALRFWMTKGKILMRI</sequence>
<dbReference type="InterPro" id="IPR011701">
    <property type="entry name" value="MFS"/>
</dbReference>
<feature type="transmembrane region" description="Helical" evidence="4">
    <location>
        <begin position="255"/>
        <end position="278"/>
    </location>
</feature>
<keyword evidence="4" id="KW-0472">Membrane</keyword>
<evidence type="ECO:0000313" key="5">
    <source>
        <dbReference type="EMBL" id="RDW56931.1"/>
    </source>
</evidence>
<feature type="transmembrane region" description="Helical" evidence="4">
    <location>
        <begin position="345"/>
        <end position="370"/>
    </location>
</feature>
<dbReference type="PANTHER" id="PTHR11360:SF234">
    <property type="entry name" value="MFS-TYPE TRANSPORTER DBAD-RELATED"/>
    <property type="match status" value="1"/>
</dbReference>
<dbReference type="InterPro" id="IPR036259">
    <property type="entry name" value="MFS_trans_sf"/>
</dbReference>
<feature type="region of interest" description="Disordered" evidence="3">
    <location>
        <begin position="1"/>
        <end position="42"/>
    </location>
</feature>
<dbReference type="GO" id="GO:0022857">
    <property type="term" value="F:transmembrane transporter activity"/>
    <property type="evidence" value="ECO:0007669"/>
    <property type="project" value="InterPro"/>
</dbReference>
<dbReference type="Gene3D" id="1.20.1250.20">
    <property type="entry name" value="MFS general substrate transporter like domains"/>
    <property type="match status" value="2"/>
</dbReference>
<feature type="transmembrane region" description="Helical" evidence="4">
    <location>
        <begin position="382"/>
        <end position="403"/>
    </location>
</feature>
<reference evidence="5 6" key="1">
    <citation type="journal article" date="2018" name="IMA Fungus">
        <title>IMA Genome-F 9: Draft genome sequence of Annulohypoxylon stygium, Aspergillus mulundensis, Berkeleyomyces basicola (syn. Thielaviopsis basicola), Ceratocystis smalleyi, two Cercospora beticola strains, Coleophoma cylindrospora, Fusarium fracticaudum, Phialophora cf. hyalina, and Morchella septimelata.</title>
        <authorList>
            <person name="Wingfield B.D."/>
            <person name="Bills G.F."/>
            <person name="Dong Y."/>
            <person name="Huang W."/>
            <person name="Nel W.J."/>
            <person name="Swalarsk-Parry B.S."/>
            <person name="Vaghefi N."/>
            <person name="Wilken P.M."/>
            <person name="An Z."/>
            <person name="de Beer Z.W."/>
            <person name="De Vos L."/>
            <person name="Chen L."/>
            <person name="Duong T.A."/>
            <person name="Gao Y."/>
            <person name="Hammerbacher A."/>
            <person name="Kikkert J.R."/>
            <person name="Li Y."/>
            <person name="Li H."/>
            <person name="Li K."/>
            <person name="Li Q."/>
            <person name="Liu X."/>
            <person name="Ma X."/>
            <person name="Naidoo K."/>
            <person name="Pethybridge S.J."/>
            <person name="Sun J."/>
            <person name="Steenkamp E.T."/>
            <person name="van der Nest M.A."/>
            <person name="van Wyk S."/>
            <person name="Wingfield M.J."/>
            <person name="Xiong C."/>
            <person name="Yue Q."/>
            <person name="Zhang X."/>
        </authorList>
    </citation>
    <scope>NUCLEOTIDE SEQUENCE [LARGE SCALE GENOMIC DNA]</scope>
    <source>
        <strain evidence="5 6">BP5796</strain>
    </source>
</reference>
<feature type="transmembrane region" description="Helical" evidence="4">
    <location>
        <begin position="321"/>
        <end position="339"/>
    </location>
</feature>
<feature type="transmembrane region" description="Helical" evidence="4">
    <location>
        <begin position="415"/>
        <end position="436"/>
    </location>
</feature>
<feature type="transmembrane region" description="Helical" evidence="4">
    <location>
        <begin position="179"/>
        <end position="200"/>
    </location>
</feature>
<dbReference type="PANTHER" id="PTHR11360">
    <property type="entry name" value="MONOCARBOXYLATE TRANSPORTER"/>
    <property type="match status" value="1"/>
</dbReference>
<comment type="caution">
    <text evidence="5">The sequence shown here is derived from an EMBL/GenBank/DDBJ whole genome shotgun (WGS) entry which is preliminary data.</text>
</comment>
<proteinExistence type="inferred from homology"/>
<keyword evidence="6" id="KW-1185">Reference proteome</keyword>
<name>A0A3D8Q530_9HELO</name>
<comment type="similarity">
    <text evidence="2">Belongs to the major facilitator superfamily. Monocarboxylate porter (TC 2.A.1.13) family.</text>
</comment>
<evidence type="ECO:0000256" key="4">
    <source>
        <dbReference type="SAM" id="Phobius"/>
    </source>
</evidence>
<dbReference type="Pfam" id="PF07690">
    <property type="entry name" value="MFS_1"/>
    <property type="match status" value="1"/>
</dbReference>
<evidence type="ECO:0000313" key="6">
    <source>
        <dbReference type="Proteomes" id="UP000256328"/>
    </source>
</evidence>